<name>A0A5M6ZHU9_9PROT</name>
<evidence type="ECO:0000256" key="7">
    <source>
        <dbReference type="ARBA" id="ARBA00023239"/>
    </source>
</evidence>
<dbReference type="PANTHER" id="PTHR43406:SF1">
    <property type="entry name" value="TRYPTOPHAN SYNTHASE ALPHA CHAIN, CHLOROPLASTIC"/>
    <property type="match status" value="1"/>
</dbReference>
<evidence type="ECO:0000256" key="10">
    <source>
        <dbReference type="RuleBase" id="RU003662"/>
    </source>
</evidence>
<dbReference type="Proteomes" id="UP000325122">
    <property type="component" value="Unassembled WGS sequence"/>
</dbReference>
<comment type="pathway">
    <text evidence="2 9">Amino-acid biosynthesis; L-tryptophan biosynthesis; L-tryptophan from chorismate: step 5/5.</text>
</comment>
<dbReference type="Pfam" id="PF00290">
    <property type="entry name" value="Trp_syntA"/>
    <property type="match status" value="1"/>
</dbReference>
<dbReference type="InterPro" id="IPR002028">
    <property type="entry name" value="Trp_synthase_suA"/>
</dbReference>
<feature type="active site" description="Proton acceptor" evidence="9">
    <location>
        <position position="49"/>
    </location>
</feature>
<comment type="caution">
    <text evidence="11">The sequence shown here is derived from an EMBL/GenBank/DDBJ whole genome shotgun (WGS) entry which is preliminary data.</text>
</comment>
<protein>
    <recommendedName>
        <fullName evidence="9">Tryptophan synthase alpha chain</fullName>
        <ecNumber evidence="9">4.2.1.20</ecNumber>
    </recommendedName>
</protein>
<comment type="subunit">
    <text evidence="3 9">Tetramer of two alpha and two beta chains.</text>
</comment>
<dbReference type="EC" id="4.2.1.20" evidence="9"/>
<dbReference type="SUPFAM" id="SSF51366">
    <property type="entry name" value="Ribulose-phoshate binding barrel"/>
    <property type="match status" value="1"/>
</dbReference>
<evidence type="ECO:0000256" key="1">
    <source>
        <dbReference type="ARBA" id="ARBA00003365"/>
    </source>
</evidence>
<dbReference type="PANTHER" id="PTHR43406">
    <property type="entry name" value="TRYPTOPHAN SYNTHASE, ALPHA CHAIN"/>
    <property type="match status" value="1"/>
</dbReference>
<sequence length="264" mass="26496">MTRLSGVFGQLRAEGRAGFIAYVMAGDPDAGATLSAMRGLADAGADILELGVPFTDPMADGPVIQRAAIRALAGGMTLAGTLDLVRDFRATHPDTPVILMGYANPFHAMGYEAFADAAADAGADGVICVDIPPEEDAPLRAALEGRGLAFVRLAAPTTDDARLPQVAAHCSGFVYYVSTTGVTGAGSGETGDIAAAVARVRAASGLPVAVGFGVKTPERAAEIAAAADAVVVGSAIVEALHREGEGAALALARDLAGAVRAAAR</sequence>
<evidence type="ECO:0000256" key="3">
    <source>
        <dbReference type="ARBA" id="ARBA00011270"/>
    </source>
</evidence>
<evidence type="ECO:0000313" key="12">
    <source>
        <dbReference type="Proteomes" id="UP000325122"/>
    </source>
</evidence>
<keyword evidence="5 9" id="KW-0822">Tryptophan biosynthesis</keyword>
<evidence type="ECO:0000256" key="5">
    <source>
        <dbReference type="ARBA" id="ARBA00022822"/>
    </source>
</evidence>
<dbReference type="PROSITE" id="PS00167">
    <property type="entry name" value="TRP_SYNTHASE_ALPHA"/>
    <property type="match status" value="1"/>
</dbReference>
<dbReference type="NCBIfam" id="TIGR00262">
    <property type="entry name" value="trpA"/>
    <property type="match status" value="1"/>
</dbReference>
<dbReference type="InterPro" id="IPR018204">
    <property type="entry name" value="Trp_synthase_alpha_AS"/>
</dbReference>
<proteinExistence type="inferred from homology"/>
<feature type="active site" description="Proton acceptor" evidence="9">
    <location>
        <position position="60"/>
    </location>
</feature>
<gene>
    <name evidence="9" type="primary">trpA</name>
    <name evidence="11" type="ORF">F1654_08775</name>
</gene>
<evidence type="ECO:0000256" key="8">
    <source>
        <dbReference type="ARBA" id="ARBA00049047"/>
    </source>
</evidence>
<keyword evidence="4 9" id="KW-0028">Amino-acid biosynthesis</keyword>
<dbReference type="InterPro" id="IPR011060">
    <property type="entry name" value="RibuloseP-bd_barrel"/>
</dbReference>
<evidence type="ECO:0000256" key="2">
    <source>
        <dbReference type="ARBA" id="ARBA00004733"/>
    </source>
</evidence>
<dbReference type="InterPro" id="IPR013785">
    <property type="entry name" value="Aldolase_TIM"/>
</dbReference>
<keyword evidence="6 9" id="KW-0057">Aromatic amino acid biosynthesis</keyword>
<keyword evidence="12" id="KW-1185">Reference proteome</keyword>
<comment type="catalytic activity">
    <reaction evidence="8 9">
        <text>(1S,2R)-1-C-(indol-3-yl)glycerol 3-phosphate + L-serine = D-glyceraldehyde 3-phosphate + L-tryptophan + H2O</text>
        <dbReference type="Rhea" id="RHEA:10532"/>
        <dbReference type="ChEBI" id="CHEBI:15377"/>
        <dbReference type="ChEBI" id="CHEBI:33384"/>
        <dbReference type="ChEBI" id="CHEBI:57912"/>
        <dbReference type="ChEBI" id="CHEBI:58866"/>
        <dbReference type="ChEBI" id="CHEBI:59776"/>
        <dbReference type="EC" id="4.2.1.20"/>
    </reaction>
</comment>
<evidence type="ECO:0000313" key="11">
    <source>
        <dbReference type="EMBL" id="KAA5803880.1"/>
    </source>
</evidence>
<accession>A0A5M6ZHU9</accession>
<dbReference type="UniPathway" id="UPA00035">
    <property type="reaction ID" value="UER00044"/>
</dbReference>
<dbReference type="GO" id="GO:0004834">
    <property type="term" value="F:tryptophan synthase activity"/>
    <property type="evidence" value="ECO:0007669"/>
    <property type="project" value="UniProtKB-UniRule"/>
</dbReference>
<dbReference type="GO" id="GO:0005829">
    <property type="term" value="C:cytosol"/>
    <property type="evidence" value="ECO:0007669"/>
    <property type="project" value="TreeGrafter"/>
</dbReference>
<comment type="function">
    <text evidence="1 9">The alpha subunit is responsible for the aldol cleavage of indoleglycerol phosphate to indole and glyceraldehyde 3-phosphate.</text>
</comment>
<keyword evidence="7 9" id="KW-0456">Lyase</keyword>
<reference evidence="11 12" key="1">
    <citation type="submission" date="2019-09" db="EMBL/GenBank/DDBJ databases">
        <authorList>
            <person name="Kevbrin V."/>
            <person name="Grouzdev D.S."/>
        </authorList>
    </citation>
    <scope>NUCLEOTIDE SEQUENCE [LARGE SCALE GENOMIC DNA]</scope>
    <source>
        <strain evidence="11 12">G-192</strain>
    </source>
</reference>
<evidence type="ECO:0000256" key="6">
    <source>
        <dbReference type="ARBA" id="ARBA00023141"/>
    </source>
</evidence>
<comment type="similarity">
    <text evidence="9 10">Belongs to the TrpA family.</text>
</comment>
<dbReference type="EMBL" id="VWOJ01000002">
    <property type="protein sequence ID" value="KAA5803880.1"/>
    <property type="molecule type" value="Genomic_DNA"/>
</dbReference>
<evidence type="ECO:0000256" key="4">
    <source>
        <dbReference type="ARBA" id="ARBA00022605"/>
    </source>
</evidence>
<dbReference type="FunFam" id="3.20.20.70:FF:000037">
    <property type="entry name" value="Tryptophan synthase alpha chain"/>
    <property type="match status" value="1"/>
</dbReference>
<organism evidence="11 12">
    <name type="scientific">Alkalicaulis satelles</name>
    <dbReference type="NCBI Taxonomy" id="2609175"/>
    <lineage>
        <taxon>Bacteria</taxon>
        <taxon>Pseudomonadati</taxon>
        <taxon>Pseudomonadota</taxon>
        <taxon>Alphaproteobacteria</taxon>
        <taxon>Maricaulales</taxon>
        <taxon>Maricaulaceae</taxon>
        <taxon>Alkalicaulis</taxon>
    </lineage>
</organism>
<dbReference type="RefSeq" id="WP_150023148.1">
    <property type="nucleotide sequence ID" value="NZ_VWOJ01000002.1"/>
</dbReference>
<dbReference type="Gene3D" id="3.20.20.70">
    <property type="entry name" value="Aldolase class I"/>
    <property type="match status" value="1"/>
</dbReference>
<dbReference type="AlphaFoldDB" id="A0A5M6ZHU9"/>
<evidence type="ECO:0000256" key="9">
    <source>
        <dbReference type="HAMAP-Rule" id="MF_00131"/>
    </source>
</evidence>
<dbReference type="HAMAP" id="MF_00131">
    <property type="entry name" value="Trp_synth_alpha"/>
    <property type="match status" value="1"/>
</dbReference>
<dbReference type="CDD" id="cd04724">
    <property type="entry name" value="Tryptophan_synthase_alpha"/>
    <property type="match status" value="1"/>
</dbReference>